<evidence type="ECO:0000313" key="3">
    <source>
        <dbReference type="Proteomes" id="UP000265520"/>
    </source>
</evidence>
<dbReference type="AlphaFoldDB" id="A0A392RUH3"/>
<protein>
    <submittedName>
        <fullName evidence="2">Uncharacterized protein</fullName>
    </submittedName>
</protein>
<feature type="region of interest" description="Disordered" evidence="1">
    <location>
        <begin position="1"/>
        <end position="34"/>
    </location>
</feature>
<evidence type="ECO:0000256" key="1">
    <source>
        <dbReference type="SAM" id="MobiDB-lite"/>
    </source>
</evidence>
<dbReference type="EMBL" id="LXQA010277968">
    <property type="protein sequence ID" value="MCI40288.1"/>
    <property type="molecule type" value="Genomic_DNA"/>
</dbReference>
<organism evidence="2 3">
    <name type="scientific">Trifolium medium</name>
    <dbReference type="NCBI Taxonomy" id="97028"/>
    <lineage>
        <taxon>Eukaryota</taxon>
        <taxon>Viridiplantae</taxon>
        <taxon>Streptophyta</taxon>
        <taxon>Embryophyta</taxon>
        <taxon>Tracheophyta</taxon>
        <taxon>Spermatophyta</taxon>
        <taxon>Magnoliopsida</taxon>
        <taxon>eudicotyledons</taxon>
        <taxon>Gunneridae</taxon>
        <taxon>Pentapetalae</taxon>
        <taxon>rosids</taxon>
        <taxon>fabids</taxon>
        <taxon>Fabales</taxon>
        <taxon>Fabaceae</taxon>
        <taxon>Papilionoideae</taxon>
        <taxon>50 kb inversion clade</taxon>
        <taxon>NPAAA clade</taxon>
        <taxon>Hologalegina</taxon>
        <taxon>IRL clade</taxon>
        <taxon>Trifolieae</taxon>
        <taxon>Trifolium</taxon>
    </lineage>
</organism>
<keyword evidence="3" id="KW-1185">Reference proteome</keyword>
<dbReference type="Proteomes" id="UP000265520">
    <property type="component" value="Unassembled WGS sequence"/>
</dbReference>
<name>A0A392RUH3_9FABA</name>
<reference evidence="2 3" key="1">
    <citation type="journal article" date="2018" name="Front. Plant Sci.">
        <title>Red Clover (Trifolium pratense) and Zigzag Clover (T. medium) - A Picture of Genomic Similarities and Differences.</title>
        <authorList>
            <person name="Dluhosova J."/>
            <person name="Istvanek J."/>
            <person name="Nedelnik J."/>
            <person name="Repkova J."/>
        </authorList>
    </citation>
    <scope>NUCLEOTIDE SEQUENCE [LARGE SCALE GENOMIC DNA]</scope>
    <source>
        <strain evidence="3">cv. 10/8</strain>
        <tissue evidence="2">Leaf</tissue>
    </source>
</reference>
<evidence type="ECO:0000313" key="2">
    <source>
        <dbReference type="EMBL" id="MCI40288.1"/>
    </source>
</evidence>
<proteinExistence type="predicted"/>
<comment type="caution">
    <text evidence="2">The sequence shown here is derived from an EMBL/GenBank/DDBJ whole genome shotgun (WGS) entry which is preliminary data.</text>
</comment>
<sequence length="62" mass="7105">MTNDNYRQHGASTHLALSNRRRPNQVLRNPDRGKLSTKACTEIEATKLGTYQENLVLHRSEI</sequence>
<accession>A0A392RUH3</accession>